<dbReference type="Proteomes" id="UP001569153">
    <property type="component" value="Unassembled WGS sequence"/>
</dbReference>
<dbReference type="EMBL" id="JBGOOT010000002">
    <property type="protein sequence ID" value="MEZ8194074.1"/>
    <property type="molecule type" value="Genomic_DNA"/>
</dbReference>
<proteinExistence type="predicted"/>
<accession>A0ABV4M3V8</accession>
<gene>
    <name evidence="1" type="ORF">ACED38_04135</name>
</gene>
<keyword evidence="2" id="KW-1185">Reference proteome</keyword>
<organism evidence="1 2">
    <name type="scientific">Vibrio cortegadensis</name>
    <dbReference type="NCBI Taxonomy" id="1328770"/>
    <lineage>
        <taxon>Bacteria</taxon>
        <taxon>Pseudomonadati</taxon>
        <taxon>Pseudomonadota</taxon>
        <taxon>Gammaproteobacteria</taxon>
        <taxon>Vibrionales</taxon>
        <taxon>Vibrionaceae</taxon>
        <taxon>Vibrio</taxon>
    </lineage>
</organism>
<protein>
    <submittedName>
        <fullName evidence="1">AraC family transcriptional regulator</fullName>
    </submittedName>
</protein>
<name>A0ABV4M3V8_9VIBR</name>
<evidence type="ECO:0000313" key="1">
    <source>
        <dbReference type="EMBL" id="MEZ8194074.1"/>
    </source>
</evidence>
<reference evidence="1 2" key="1">
    <citation type="submission" date="2024-06" db="EMBL/GenBank/DDBJ databases">
        <authorList>
            <person name="Steensen K."/>
            <person name="Seneca J."/>
            <person name="Bartlau N."/>
            <person name="Yu A.X."/>
            <person name="Polz M.F."/>
        </authorList>
    </citation>
    <scope>NUCLEOTIDE SEQUENCE [LARGE SCALE GENOMIC DNA]</scope>
    <source>
        <strain evidence="1 2">FF146</strain>
    </source>
</reference>
<evidence type="ECO:0000313" key="2">
    <source>
        <dbReference type="Proteomes" id="UP001569153"/>
    </source>
</evidence>
<comment type="caution">
    <text evidence="1">The sequence shown here is derived from an EMBL/GenBank/DDBJ whole genome shotgun (WGS) entry which is preliminary data.</text>
</comment>
<sequence>MNYAIEHQNTSYPYLVITPRKKVLKHSLITVQSGLLLIKLGKTEYAIEQGETIWVPFDCLTSITFFPNTHIQRVDFSIRLTDKFPTQSGLVRLSELSRAVLNKLTQKKLSPQHEKDLLAVLKEEVLSLQPTLIETQISREFNQWEPGKSSDLEQINILVMTMRESKKRLQSGQKKALIIEQLFSGKEEEFEQLCLLVFGSEL</sequence>
<dbReference type="RefSeq" id="WP_371729748.1">
    <property type="nucleotide sequence ID" value="NZ_JBGOOT010000002.1"/>
</dbReference>